<evidence type="ECO:0000313" key="1">
    <source>
        <dbReference type="EMBL" id="KKN65040.1"/>
    </source>
</evidence>
<dbReference type="SUPFAM" id="SSF57802">
    <property type="entry name" value="Rubredoxin-like"/>
    <property type="match status" value="1"/>
</dbReference>
<sequence length="62" mass="7259">MMDKSANIFTMALWLYKCLRCKNTWASPDAAWECPRCKHNQFEVKRDEPKIAKGSHAPNRYA</sequence>
<reference evidence="1" key="1">
    <citation type="journal article" date="2015" name="Nature">
        <title>Complex archaea that bridge the gap between prokaryotes and eukaryotes.</title>
        <authorList>
            <person name="Spang A."/>
            <person name="Saw J.H."/>
            <person name="Jorgensen S.L."/>
            <person name="Zaremba-Niedzwiedzka K."/>
            <person name="Martijn J."/>
            <person name="Lind A.E."/>
            <person name="van Eijk R."/>
            <person name="Schleper C."/>
            <person name="Guy L."/>
            <person name="Ettema T.J."/>
        </authorList>
    </citation>
    <scope>NUCLEOTIDE SEQUENCE</scope>
</reference>
<dbReference type="AlphaFoldDB" id="A0A0F9S803"/>
<comment type="caution">
    <text evidence="1">The sequence shown here is derived from an EMBL/GenBank/DDBJ whole genome shotgun (WGS) entry which is preliminary data.</text>
</comment>
<proteinExistence type="predicted"/>
<dbReference type="EMBL" id="LAZR01000537">
    <property type="protein sequence ID" value="KKN65040.1"/>
    <property type="molecule type" value="Genomic_DNA"/>
</dbReference>
<accession>A0A0F9S803</accession>
<evidence type="ECO:0008006" key="2">
    <source>
        <dbReference type="Google" id="ProtNLM"/>
    </source>
</evidence>
<protein>
    <recommendedName>
        <fullName evidence="2">Rubredoxin-like domain-containing protein</fullName>
    </recommendedName>
</protein>
<organism evidence="1">
    <name type="scientific">marine sediment metagenome</name>
    <dbReference type="NCBI Taxonomy" id="412755"/>
    <lineage>
        <taxon>unclassified sequences</taxon>
        <taxon>metagenomes</taxon>
        <taxon>ecological metagenomes</taxon>
    </lineage>
</organism>
<gene>
    <name evidence="1" type="ORF">LCGC14_0485970</name>
</gene>
<name>A0A0F9S803_9ZZZZ</name>